<dbReference type="Proteomes" id="UP000000311">
    <property type="component" value="Unassembled WGS sequence"/>
</dbReference>
<comment type="subcellular location">
    <subcellularLocation>
        <location evidence="1">Membrane</location>
        <topology evidence="1">Multi-pass membrane protein</topology>
    </subcellularLocation>
</comment>
<dbReference type="GO" id="GO:0005886">
    <property type="term" value="C:plasma membrane"/>
    <property type="evidence" value="ECO:0007669"/>
    <property type="project" value="InterPro"/>
</dbReference>
<feature type="transmembrane region" description="Helical" evidence="6">
    <location>
        <begin position="285"/>
        <end position="310"/>
    </location>
</feature>
<evidence type="ECO:0000256" key="3">
    <source>
        <dbReference type="ARBA" id="ARBA00022692"/>
    </source>
</evidence>
<name>E2AP44_CAMFO</name>
<evidence type="ECO:0000259" key="7">
    <source>
        <dbReference type="Pfam" id="PF07810"/>
    </source>
</evidence>
<dbReference type="PANTHER" id="PTHR23302">
    <property type="entry name" value="TRANSMEMBRANE CHANNEL-RELATED"/>
    <property type="match status" value="1"/>
</dbReference>
<dbReference type="InParanoid" id="E2AP44"/>
<feature type="transmembrane region" description="Helical" evidence="6">
    <location>
        <begin position="233"/>
        <end position="253"/>
    </location>
</feature>
<gene>
    <name evidence="8" type="ORF">EAG_03897</name>
</gene>
<keyword evidence="3 6" id="KW-0812">Transmembrane</keyword>
<feature type="transmembrane region" description="Helical" evidence="6">
    <location>
        <begin position="138"/>
        <end position="159"/>
    </location>
</feature>
<keyword evidence="5 6" id="KW-0472">Membrane</keyword>
<evidence type="ECO:0000313" key="8">
    <source>
        <dbReference type="EMBL" id="EFN64780.1"/>
    </source>
</evidence>
<organism evidence="9">
    <name type="scientific">Camponotus floridanus</name>
    <name type="common">Florida carpenter ant</name>
    <dbReference type="NCBI Taxonomy" id="104421"/>
    <lineage>
        <taxon>Eukaryota</taxon>
        <taxon>Metazoa</taxon>
        <taxon>Ecdysozoa</taxon>
        <taxon>Arthropoda</taxon>
        <taxon>Hexapoda</taxon>
        <taxon>Insecta</taxon>
        <taxon>Pterygota</taxon>
        <taxon>Neoptera</taxon>
        <taxon>Endopterygota</taxon>
        <taxon>Hymenoptera</taxon>
        <taxon>Apocrita</taxon>
        <taxon>Aculeata</taxon>
        <taxon>Formicoidea</taxon>
        <taxon>Formicidae</taxon>
        <taxon>Formicinae</taxon>
        <taxon>Camponotus</taxon>
    </lineage>
</organism>
<keyword evidence="9" id="KW-1185">Reference proteome</keyword>
<keyword evidence="4 6" id="KW-1133">Transmembrane helix</keyword>
<feature type="transmembrane region" description="Helical" evidence="6">
    <location>
        <begin position="331"/>
        <end position="354"/>
    </location>
</feature>
<dbReference type="EMBL" id="GL441452">
    <property type="protein sequence ID" value="EFN64780.1"/>
    <property type="molecule type" value="Genomic_DNA"/>
</dbReference>
<dbReference type="OrthoDB" id="5831905at2759"/>
<dbReference type="InterPro" id="IPR012496">
    <property type="entry name" value="TMC_dom"/>
</dbReference>
<comment type="similarity">
    <text evidence="2">Belongs to the TMC family.</text>
</comment>
<proteinExistence type="inferred from homology"/>
<reference evidence="8 9" key="1">
    <citation type="journal article" date="2010" name="Science">
        <title>Genomic comparison of the ants Camponotus floridanus and Harpegnathos saltator.</title>
        <authorList>
            <person name="Bonasio R."/>
            <person name="Zhang G."/>
            <person name="Ye C."/>
            <person name="Mutti N.S."/>
            <person name="Fang X."/>
            <person name="Qin N."/>
            <person name="Donahue G."/>
            <person name="Yang P."/>
            <person name="Li Q."/>
            <person name="Li C."/>
            <person name="Zhang P."/>
            <person name="Huang Z."/>
            <person name="Berger S.L."/>
            <person name="Reinberg D."/>
            <person name="Wang J."/>
            <person name="Liebig J."/>
        </authorList>
    </citation>
    <scope>NUCLEOTIDE SEQUENCE [LARGE SCALE GENOMIC DNA]</scope>
    <source>
        <strain evidence="9">C129</strain>
    </source>
</reference>
<protein>
    <submittedName>
        <fullName evidence="8">Transmembrane channel-like protein 5</fullName>
    </submittedName>
</protein>
<evidence type="ECO:0000313" key="9">
    <source>
        <dbReference type="Proteomes" id="UP000000311"/>
    </source>
</evidence>
<sequence>MSNALNAIIPYATLRMHSVNQLSNEECANAIANHLQSSNKFMQNDPTSERFRMETLRAMPQCLTVKRSVKSQLLATVNRRTKKKSISYWKWLKYNISLKIAKIWVTVQNTLLTMELWHQMIKTIESHNGSGVATYFKFLRWLLLLNIISCILSMFFIVLPQSLNQTHIPNNIKVLDFLTGSASLEHYNNKRTELYVTVIRNHTVAATVIGTLFVFWIINSTSHCWQTKLGEEIYRLIILDFIASIFGMCFQFIRSMLYKKLSTKIGKPEFNIARNTLNLIYNQTLFWMGFYFSPLISLIIVIKLIFTFYIKRYELKKCYRQPSQPWRAAQTQTLFLALAFIGMIIMLLTIGYIITNVKSDDCGPFRNYSHTWDFIINGILSLKRDSKFWSIVSELARPVTGAAIYFGTSETVYCLRAKTKASKEMLQILSNMLLLQSQDKQFLMKSFAKFANERTFVHSEMNFIQHASSTEQNHENEEIVLSRRRNLPSTSFEERL</sequence>
<dbReference type="InterPro" id="IPR038900">
    <property type="entry name" value="TMC"/>
</dbReference>
<feature type="transmembrane region" description="Helical" evidence="6">
    <location>
        <begin position="203"/>
        <end position="221"/>
    </location>
</feature>
<dbReference type="AlphaFoldDB" id="E2AP44"/>
<evidence type="ECO:0000256" key="2">
    <source>
        <dbReference type="ARBA" id="ARBA00006510"/>
    </source>
</evidence>
<dbReference type="GO" id="GO:0008381">
    <property type="term" value="F:mechanosensitive monoatomic ion channel activity"/>
    <property type="evidence" value="ECO:0007669"/>
    <property type="project" value="TreeGrafter"/>
</dbReference>
<evidence type="ECO:0000256" key="5">
    <source>
        <dbReference type="ARBA" id="ARBA00023136"/>
    </source>
</evidence>
<evidence type="ECO:0000256" key="4">
    <source>
        <dbReference type="ARBA" id="ARBA00022989"/>
    </source>
</evidence>
<feature type="domain" description="TMC" evidence="7">
    <location>
        <begin position="224"/>
        <end position="329"/>
    </location>
</feature>
<dbReference type="PANTHER" id="PTHR23302:SF43">
    <property type="entry name" value="TMC DOMAIN-CONTAINING PROTEIN"/>
    <property type="match status" value="1"/>
</dbReference>
<dbReference type="STRING" id="104421.E2AP44"/>
<evidence type="ECO:0000256" key="1">
    <source>
        <dbReference type="ARBA" id="ARBA00004141"/>
    </source>
</evidence>
<dbReference type="Pfam" id="PF07810">
    <property type="entry name" value="TMC"/>
    <property type="match status" value="1"/>
</dbReference>
<evidence type="ECO:0000256" key="6">
    <source>
        <dbReference type="SAM" id="Phobius"/>
    </source>
</evidence>
<accession>E2AP44</accession>